<dbReference type="Proteomes" id="UP000712600">
    <property type="component" value="Unassembled WGS sequence"/>
</dbReference>
<gene>
    <name evidence="1" type="ORF">F2Q69_00034631</name>
</gene>
<evidence type="ECO:0000313" key="2">
    <source>
        <dbReference type="Proteomes" id="UP000712600"/>
    </source>
</evidence>
<name>A0A8S9SG50_BRACR</name>
<proteinExistence type="predicted"/>
<dbReference type="AlphaFoldDB" id="A0A8S9SG50"/>
<dbReference type="EMBL" id="QGKX02000004">
    <property type="protein sequence ID" value="KAF3600426.1"/>
    <property type="molecule type" value="Genomic_DNA"/>
</dbReference>
<sequence>MVARTICEDSVLNHRSKLPWTKRQSTNCQEQVAIDIIMNMEWWSRRVESSCCSLYDDVDECELVISDDEVAKSCEKYDQVGVICKEGLIFFIFYALFA</sequence>
<accession>A0A8S9SG50</accession>
<comment type="caution">
    <text evidence="1">The sequence shown here is derived from an EMBL/GenBank/DDBJ whole genome shotgun (WGS) entry which is preliminary data.</text>
</comment>
<protein>
    <submittedName>
        <fullName evidence="1">Uncharacterized protein</fullName>
    </submittedName>
</protein>
<reference evidence="1" key="1">
    <citation type="submission" date="2019-12" db="EMBL/GenBank/DDBJ databases">
        <title>Genome sequencing and annotation of Brassica cretica.</title>
        <authorList>
            <person name="Studholme D.J."/>
            <person name="Sarris P."/>
        </authorList>
    </citation>
    <scope>NUCLEOTIDE SEQUENCE</scope>
    <source>
        <strain evidence="1">PFS-109/04</strain>
        <tissue evidence="1">Leaf</tissue>
    </source>
</reference>
<evidence type="ECO:0000313" key="1">
    <source>
        <dbReference type="EMBL" id="KAF3600426.1"/>
    </source>
</evidence>
<organism evidence="1 2">
    <name type="scientific">Brassica cretica</name>
    <name type="common">Mustard</name>
    <dbReference type="NCBI Taxonomy" id="69181"/>
    <lineage>
        <taxon>Eukaryota</taxon>
        <taxon>Viridiplantae</taxon>
        <taxon>Streptophyta</taxon>
        <taxon>Embryophyta</taxon>
        <taxon>Tracheophyta</taxon>
        <taxon>Spermatophyta</taxon>
        <taxon>Magnoliopsida</taxon>
        <taxon>eudicotyledons</taxon>
        <taxon>Gunneridae</taxon>
        <taxon>Pentapetalae</taxon>
        <taxon>rosids</taxon>
        <taxon>malvids</taxon>
        <taxon>Brassicales</taxon>
        <taxon>Brassicaceae</taxon>
        <taxon>Brassiceae</taxon>
        <taxon>Brassica</taxon>
    </lineage>
</organism>